<reference evidence="2" key="1">
    <citation type="submission" date="2019-11" db="EMBL/GenBank/DDBJ databases">
        <title>Isolation and characterization of two novel species in the genus Thiomicrorhabdus.</title>
        <authorList>
            <person name="Mochizuki J."/>
            <person name="Kojima H."/>
            <person name="Fukui M."/>
        </authorList>
    </citation>
    <scope>NUCLEOTIDE SEQUENCE [LARGE SCALE GENOMIC DNA]</scope>
    <source>
        <strain evidence="2">AkT22</strain>
    </source>
</reference>
<keyword evidence="2" id="KW-1185">Reference proteome</keyword>
<evidence type="ECO:0000313" key="1">
    <source>
        <dbReference type="EMBL" id="BBP42603.1"/>
    </source>
</evidence>
<dbReference type="RefSeq" id="WP_173290173.1">
    <property type="nucleotide sequence ID" value="NZ_AP021888.1"/>
</dbReference>
<proteinExistence type="predicted"/>
<name>A0A6F8PKH0_9GAMM</name>
<dbReference type="EMBL" id="AP021888">
    <property type="protein sequence ID" value="BBP42603.1"/>
    <property type="molecule type" value="Genomic_DNA"/>
</dbReference>
<evidence type="ECO:0000313" key="2">
    <source>
        <dbReference type="Proteomes" id="UP000501466"/>
    </source>
</evidence>
<dbReference type="AlphaFoldDB" id="A0A6F8PKH0"/>
<protein>
    <recommendedName>
        <fullName evidence="3">DUF4123 domain-containing protein</fullName>
    </recommendedName>
</protein>
<accession>A0A6F8PKH0</accession>
<gene>
    <name evidence="1" type="ORF">THMIRHAT_03490</name>
</gene>
<dbReference type="Proteomes" id="UP000501466">
    <property type="component" value="Chromosome"/>
</dbReference>
<evidence type="ECO:0008006" key="3">
    <source>
        <dbReference type="Google" id="ProtNLM"/>
    </source>
</evidence>
<organism evidence="1 2">
    <name type="scientific">Thiosulfativibrio zosterae</name>
    <dbReference type="NCBI Taxonomy" id="2675053"/>
    <lineage>
        <taxon>Bacteria</taxon>
        <taxon>Pseudomonadati</taxon>
        <taxon>Pseudomonadota</taxon>
        <taxon>Gammaproteobacteria</taxon>
        <taxon>Thiotrichales</taxon>
        <taxon>Piscirickettsiaceae</taxon>
        <taxon>Thiosulfativibrio</taxon>
    </lineage>
</organism>
<dbReference type="KEGG" id="tzo:THMIRHAT_03490"/>
<sequence length="368" mass="41694">MNFSPSQLKLLAAHAAKHSYWDGAENVLWVDFRQVLPKVGVVSIPSWDSMMLSNEPIPVYPELLKPLAWPNSNALMDWKKQIPAWVQESCLLFQTHQLRLLHFCGRYPQMLELLDHSPVLAWRLVASAQTEAELVAILADKRTAQASLVGWPGKAETVKFLRSLRLKMVNPQIAEQVDICLLDDKRLNALQDFPRINSMALSLAARFPEMIGCRLHRALAAMPCRPMQCQSMIAQLEDVYALAAFLQLPEAEVAQIANARYLVEVDKINQAWLKLALKTPENGILKLSEQPQLLVNESEWHALSALQQHAWLVDFGRAGLELYAFELAGEAIGFLWDTQVQQVVRVRRTENRLPTAEQLSHVYLRPQG</sequence>